<feature type="transmembrane region" description="Helical" evidence="6">
    <location>
        <begin position="238"/>
        <end position="255"/>
    </location>
</feature>
<evidence type="ECO:0000313" key="8">
    <source>
        <dbReference type="Proteomes" id="UP000027142"/>
    </source>
</evidence>
<reference evidence="7 8" key="1">
    <citation type="journal article" date="2014" name="Gene">
        <title>A comparative genomic analysis of the alkalitolerant soil bacterium Bacillus lehensis G1.</title>
        <authorList>
            <person name="Noor Y.M."/>
            <person name="Samsulrizal N.H."/>
            <person name="Jema'on N.A."/>
            <person name="Low K.O."/>
            <person name="Ramli A.N."/>
            <person name="Alias N.I."/>
            <person name="Damis S.I."/>
            <person name="Fuzi S.F."/>
            <person name="Isa M.N."/>
            <person name="Murad A.M."/>
            <person name="Raih M.F."/>
            <person name="Bakar F.D."/>
            <person name="Najimudin N."/>
            <person name="Mahadi N.M."/>
            <person name="Illias R.M."/>
        </authorList>
    </citation>
    <scope>NUCLEOTIDE SEQUENCE [LARGE SCALE GENOMIC DNA]</scope>
    <source>
        <strain evidence="7 8">G1</strain>
    </source>
</reference>
<feature type="transmembrane region" description="Helical" evidence="6">
    <location>
        <begin position="212"/>
        <end position="231"/>
    </location>
</feature>
<dbReference type="OrthoDB" id="9793390at2"/>
<evidence type="ECO:0000256" key="6">
    <source>
        <dbReference type="SAM" id="Phobius"/>
    </source>
</evidence>
<evidence type="ECO:0000256" key="2">
    <source>
        <dbReference type="ARBA" id="ARBA00009773"/>
    </source>
</evidence>
<gene>
    <name evidence="7" type="ORF">BleG1_0325</name>
</gene>
<dbReference type="EMBL" id="CP003923">
    <property type="protein sequence ID" value="AIC92933.1"/>
    <property type="molecule type" value="Genomic_DNA"/>
</dbReference>
<dbReference type="GO" id="GO:0016020">
    <property type="term" value="C:membrane"/>
    <property type="evidence" value="ECO:0007669"/>
    <property type="project" value="UniProtKB-SubCell"/>
</dbReference>
<proteinExistence type="inferred from homology"/>
<evidence type="ECO:0000256" key="4">
    <source>
        <dbReference type="ARBA" id="ARBA00022989"/>
    </source>
</evidence>
<dbReference type="Pfam" id="PF01594">
    <property type="entry name" value="AI-2E_transport"/>
    <property type="match status" value="1"/>
</dbReference>
<evidence type="ECO:0000256" key="3">
    <source>
        <dbReference type="ARBA" id="ARBA00022692"/>
    </source>
</evidence>
<dbReference type="Proteomes" id="UP000027142">
    <property type="component" value="Chromosome"/>
</dbReference>
<feature type="transmembrane region" description="Helical" evidence="6">
    <location>
        <begin position="6"/>
        <end position="24"/>
    </location>
</feature>
<evidence type="ECO:0000313" key="7">
    <source>
        <dbReference type="EMBL" id="AIC92933.1"/>
    </source>
</evidence>
<keyword evidence="3 6" id="KW-0812">Transmembrane</keyword>
<feature type="transmembrane region" description="Helical" evidence="6">
    <location>
        <begin position="261"/>
        <end position="286"/>
    </location>
</feature>
<keyword evidence="5 6" id="KW-0472">Membrane</keyword>
<protein>
    <recommendedName>
        <fullName evidence="9">AI-2E family transporter</fullName>
    </recommendedName>
</protein>
<keyword evidence="8" id="KW-1185">Reference proteome</keyword>
<dbReference type="STRING" id="1246626.BleG1_0325"/>
<evidence type="ECO:0000256" key="1">
    <source>
        <dbReference type="ARBA" id="ARBA00004141"/>
    </source>
</evidence>
<dbReference type="GO" id="GO:0055085">
    <property type="term" value="P:transmembrane transport"/>
    <property type="evidence" value="ECO:0007669"/>
    <property type="project" value="TreeGrafter"/>
</dbReference>
<name>A0A060LXC4_9BACI</name>
<feature type="transmembrane region" description="Helical" evidence="6">
    <location>
        <begin position="307"/>
        <end position="330"/>
    </location>
</feature>
<comment type="similarity">
    <text evidence="2">Belongs to the autoinducer-2 exporter (AI-2E) (TC 2.A.86) family.</text>
</comment>
<feature type="transmembrane region" description="Helical" evidence="6">
    <location>
        <begin position="65"/>
        <end position="90"/>
    </location>
</feature>
<dbReference type="RefSeq" id="WP_038476405.1">
    <property type="nucleotide sequence ID" value="NZ_CP003923.1"/>
</dbReference>
<feature type="transmembrane region" description="Helical" evidence="6">
    <location>
        <begin position="150"/>
        <end position="174"/>
    </location>
</feature>
<accession>A0A060LXC4</accession>
<dbReference type="PATRIC" id="fig|1246626.3.peg.313"/>
<evidence type="ECO:0008006" key="9">
    <source>
        <dbReference type="Google" id="ProtNLM"/>
    </source>
</evidence>
<keyword evidence="4 6" id="KW-1133">Transmembrane helix</keyword>
<dbReference type="KEGG" id="ble:BleG1_0325"/>
<dbReference type="PANTHER" id="PTHR21716">
    <property type="entry name" value="TRANSMEMBRANE PROTEIN"/>
    <property type="match status" value="1"/>
</dbReference>
<dbReference type="eggNOG" id="COG0628">
    <property type="taxonomic scope" value="Bacteria"/>
</dbReference>
<sequence>MLNKLWFQLGVGILLLILIIKNVVEIQWLFEPILIVVTTILIPVLLAGLLFYITEPLHRFLMEKIPQWASALSILALIATLFVVGALFILDPLIDEANKLIRNVPMIFQQLEEFVMPYITNSGTAAFDLEQSIGSLLDSLENIIVVSSSYIISFLSGAITTILALILVPFFFFFMMKDYHRFAPAIVQYFKGETKQWMAKLLHEIDFALKSYVQGQVLAALMLAILLFIAYSFVGLDYALLLALLAFLLNMIPFLGPWLAFFPAFIIALIQDPILAIWVSVITLVVQQAESNLITPNIMGKKLSVHPITVITLVLAAGNIAGFLGMIIAIPTYAVAKVIVTNIYEMRQNVKKELFRDVL</sequence>
<dbReference type="InterPro" id="IPR002549">
    <property type="entry name" value="AI-2E-like"/>
</dbReference>
<organism evidence="7 8">
    <name type="scientific">Shouchella lehensis G1</name>
    <dbReference type="NCBI Taxonomy" id="1246626"/>
    <lineage>
        <taxon>Bacteria</taxon>
        <taxon>Bacillati</taxon>
        <taxon>Bacillota</taxon>
        <taxon>Bacilli</taxon>
        <taxon>Bacillales</taxon>
        <taxon>Bacillaceae</taxon>
        <taxon>Shouchella</taxon>
    </lineage>
</organism>
<comment type="subcellular location">
    <subcellularLocation>
        <location evidence="1">Membrane</location>
        <topology evidence="1">Multi-pass membrane protein</topology>
    </subcellularLocation>
</comment>
<dbReference type="AlphaFoldDB" id="A0A060LXC4"/>
<evidence type="ECO:0000256" key="5">
    <source>
        <dbReference type="ARBA" id="ARBA00023136"/>
    </source>
</evidence>
<dbReference type="PANTHER" id="PTHR21716:SF69">
    <property type="entry name" value="TRANSPORT PROTEIN YUBA-RELATED"/>
    <property type="match status" value="1"/>
</dbReference>
<dbReference type="HOGENOM" id="CLU_031275_8_2_9"/>
<feature type="transmembrane region" description="Helical" evidence="6">
    <location>
        <begin position="33"/>
        <end position="53"/>
    </location>
</feature>